<evidence type="ECO:0000256" key="1">
    <source>
        <dbReference type="SAM" id="SignalP"/>
    </source>
</evidence>
<organism evidence="2 3">
    <name type="scientific">Aquisphaera giovannonii</name>
    <dbReference type="NCBI Taxonomy" id="406548"/>
    <lineage>
        <taxon>Bacteria</taxon>
        <taxon>Pseudomonadati</taxon>
        <taxon>Planctomycetota</taxon>
        <taxon>Planctomycetia</taxon>
        <taxon>Isosphaerales</taxon>
        <taxon>Isosphaeraceae</taxon>
        <taxon>Aquisphaera</taxon>
    </lineage>
</organism>
<gene>
    <name evidence="2" type="ORF">OJF2_48080</name>
</gene>
<keyword evidence="3" id="KW-1185">Reference proteome</keyword>
<evidence type="ECO:0000313" key="2">
    <source>
        <dbReference type="EMBL" id="QEH36248.1"/>
    </source>
</evidence>
<protein>
    <submittedName>
        <fullName evidence="2">Uncharacterized protein</fullName>
    </submittedName>
</protein>
<evidence type="ECO:0000313" key="3">
    <source>
        <dbReference type="Proteomes" id="UP000324233"/>
    </source>
</evidence>
<dbReference type="SUPFAM" id="SSF52317">
    <property type="entry name" value="Class I glutamine amidotransferase-like"/>
    <property type="match status" value="1"/>
</dbReference>
<dbReference type="EMBL" id="CP042997">
    <property type="protein sequence ID" value="QEH36248.1"/>
    <property type="molecule type" value="Genomic_DNA"/>
</dbReference>
<dbReference type="InterPro" id="IPR029062">
    <property type="entry name" value="Class_I_gatase-like"/>
</dbReference>
<sequence precursor="true">MAPVSSRSRAALSVLFLVFAGRAKAADEIRPALVDGVREFAATGLPGSVAVYGPGAEAIVVGTAGGGAKVAVVAGARAGRGRVVAFGHDGYFRPDVLGKADTGRLLVNAVRWAGTGNRGKTTTKAPAATRVGVVREAGLLEYLRKSGVAAL</sequence>
<reference evidence="2 3" key="1">
    <citation type="submission" date="2019-08" db="EMBL/GenBank/DDBJ databases">
        <title>Deep-cultivation of Planctomycetes and their phenomic and genomic characterization uncovers novel biology.</title>
        <authorList>
            <person name="Wiegand S."/>
            <person name="Jogler M."/>
            <person name="Boedeker C."/>
            <person name="Pinto D."/>
            <person name="Vollmers J."/>
            <person name="Rivas-Marin E."/>
            <person name="Kohn T."/>
            <person name="Peeters S.H."/>
            <person name="Heuer A."/>
            <person name="Rast P."/>
            <person name="Oberbeckmann S."/>
            <person name="Bunk B."/>
            <person name="Jeske O."/>
            <person name="Meyerdierks A."/>
            <person name="Storesund J.E."/>
            <person name="Kallscheuer N."/>
            <person name="Luecker S."/>
            <person name="Lage O.M."/>
            <person name="Pohl T."/>
            <person name="Merkel B.J."/>
            <person name="Hornburger P."/>
            <person name="Mueller R.-W."/>
            <person name="Bruemmer F."/>
            <person name="Labrenz M."/>
            <person name="Spormann A.M."/>
            <person name="Op den Camp H."/>
            <person name="Overmann J."/>
            <person name="Amann R."/>
            <person name="Jetten M.S.M."/>
            <person name="Mascher T."/>
            <person name="Medema M.H."/>
            <person name="Devos D.P."/>
            <person name="Kaster A.-K."/>
            <person name="Ovreas L."/>
            <person name="Rohde M."/>
            <person name="Galperin M.Y."/>
            <person name="Jogler C."/>
        </authorList>
    </citation>
    <scope>NUCLEOTIDE SEQUENCE [LARGE SCALE GENOMIC DNA]</scope>
    <source>
        <strain evidence="2 3">OJF2</strain>
    </source>
</reference>
<keyword evidence="1" id="KW-0732">Signal</keyword>
<proteinExistence type="predicted"/>
<feature type="signal peptide" evidence="1">
    <location>
        <begin position="1"/>
        <end position="25"/>
    </location>
</feature>
<dbReference type="AlphaFoldDB" id="A0A5B9W6S1"/>
<dbReference type="RefSeq" id="WP_148595957.1">
    <property type="nucleotide sequence ID" value="NZ_CP042997.1"/>
</dbReference>
<dbReference type="Proteomes" id="UP000324233">
    <property type="component" value="Chromosome"/>
</dbReference>
<accession>A0A5B9W6S1</accession>
<dbReference type="KEGG" id="agv:OJF2_48080"/>
<name>A0A5B9W6S1_9BACT</name>
<feature type="chain" id="PRO_5022891556" evidence="1">
    <location>
        <begin position="26"/>
        <end position="151"/>
    </location>
</feature>